<dbReference type="Pfam" id="PF15916">
    <property type="entry name" value="DUF4743"/>
    <property type="match status" value="1"/>
</dbReference>
<proteinExistence type="predicted"/>
<dbReference type="InterPro" id="IPR015797">
    <property type="entry name" value="NUDIX_hydrolase-like_dom_sf"/>
</dbReference>
<evidence type="ECO:0000313" key="3">
    <source>
        <dbReference type="Proteomes" id="UP000484255"/>
    </source>
</evidence>
<protein>
    <submittedName>
        <fullName evidence="2">DUF4743 domain-containing protein</fullName>
    </submittedName>
</protein>
<dbReference type="SUPFAM" id="SSF55811">
    <property type="entry name" value="Nudix"/>
    <property type="match status" value="1"/>
</dbReference>
<dbReference type="RefSeq" id="WP_163457007.1">
    <property type="nucleotide sequence ID" value="NZ_JAAGOH010000007.1"/>
</dbReference>
<keyword evidence="3" id="KW-1185">Reference proteome</keyword>
<gene>
    <name evidence="2" type="ORF">G3A44_08115</name>
</gene>
<dbReference type="PROSITE" id="PS51462">
    <property type="entry name" value="NUDIX"/>
    <property type="match status" value="1"/>
</dbReference>
<comment type="caution">
    <text evidence="2">The sequence shown here is derived from an EMBL/GenBank/DDBJ whole genome shotgun (WGS) entry which is preliminary data.</text>
</comment>
<reference evidence="2 3" key="1">
    <citation type="submission" date="2020-02" db="EMBL/GenBank/DDBJ databases">
        <title>Ideonella bacterium strain TBM-1.</title>
        <authorList>
            <person name="Chen W.-M."/>
        </authorList>
    </citation>
    <scope>NUCLEOTIDE SEQUENCE [LARGE SCALE GENOMIC DNA]</scope>
    <source>
        <strain evidence="2 3">TBM-1</strain>
    </source>
</reference>
<evidence type="ECO:0000313" key="2">
    <source>
        <dbReference type="EMBL" id="NDY91157.1"/>
    </source>
</evidence>
<evidence type="ECO:0000259" key="1">
    <source>
        <dbReference type="PROSITE" id="PS51462"/>
    </source>
</evidence>
<dbReference type="InterPro" id="IPR000086">
    <property type="entry name" value="NUDIX_hydrolase_dom"/>
</dbReference>
<dbReference type="Gene3D" id="3.90.79.10">
    <property type="entry name" value="Nucleoside Triphosphate Pyrophosphohydrolase"/>
    <property type="match status" value="1"/>
</dbReference>
<sequence>MRPPPSPVDQGLAPAAPDDLRGWPALAAARHQQQARVPFWVGGPEEARPVLAGSVARADLPALADWPALLALTPEGVHLRCPAADRDPELARLHQALRQQGRIRAWRDEPYPLLAEDGRHLAVIERAAARFWGAITFGVHCNGYVAGPDGRPTGLWIARRADHKPTDPGRLDNLVGGGVPLGQTPRQALCREAWEEAGLRTEELVGLRAGSVLSLTCDLPEGLQREWLHVYDLALPAGREPCNQDGEVAWHRLMPVAQALALAAAGELTVDASLATLDFALRHGLLAADAAAPLAAALAALRVPPEAAARVDPPVGK</sequence>
<dbReference type="EMBL" id="JAAGOH010000007">
    <property type="protein sequence ID" value="NDY91157.1"/>
    <property type="molecule type" value="Genomic_DNA"/>
</dbReference>
<accession>A0A7C9PG79</accession>
<dbReference type="InterPro" id="IPR031804">
    <property type="entry name" value="DUF4743"/>
</dbReference>
<name>A0A7C9PG79_9BURK</name>
<dbReference type="Pfam" id="PF00293">
    <property type="entry name" value="NUDIX"/>
    <property type="match status" value="1"/>
</dbReference>
<dbReference type="CDD" id="cd03676">
    <property type="entry name" value="NUDIX_Tnr3_like"/>
    <property type="match status" value="1"/>
</dbReference>
<dbReference type="Proteomes" id="UP000484255">
    <property type="component" value="Unassembled WGS sequence"/>
</dbReference>
<organism evidence="2 3">
    <name type="scientific">Ideonella livida</name>
    <dbReference type="NCBI Taxonomy" id="2707176"/>
    <lineage>
        <taxon>Bacteria</taxon>
        <taxon>Pseudomonadati</taxon>
        <taxon>Pseudomonadota</taxon>
        <taxon>Betaproteobacteria</taxon>
        <taxon>Burkholderiales</taxon>
        <taxon>Sphaerotilaceae</taxon>
        <taxon>Ideonella</taxon>
    </lineage>
</organism>
<dbReference type="AlphaFoldDB" id="A0A7C9PG79"/>
<feature type="domain" description="Nudix hydrolase" evidence="1">
    <location>
        <begin position="136"/>
        <end position="276"/>
    </location>
</feature>
<dbReference type="GO" id="GO:0003824">
    <property type="term" value="F:catalytic activity"/>
    <property type="evidence" value="ECO:0007669"/>
    <property type="project" value="UniProtKB-ARBA"/>
</dbReference>